<reference evidence="1" key="1">
    <citation type="submission" date="2022-10" db="EMBL/GenBank/DDBJ databases">
        <authorList>
            <person name="Hyden B.L."/>
            <person name="Feng K."/>
            <person name="Yates T."/>
            <person name="Jawdy S."/>
            <person name="Smart L.B."/>
            <person name="Muchero W."/>
        </authorList>
    </citation>
    <scope>NUCLEOTIDE SEQUENCE</scope>
    <source>
        <tissue evidence="1">Shoot tip</tissue>
    </source>
</reference>
<evidence type="ECO:0000313" key="2">
    <source>
        <dbReference type="Proteomes" id="UP001141253"/>
    </source>
</evidence>
<name>A0ABQ8ZTE3_9ROSI</name>
<protein>
    <submittedName>
        <fullName evidence="1">Uncharacterized protein</fullName>
    </submittedName>
</protein>
<comment type="caution">
    <text evidence="1">The sequence shown here is derived from an EMBL/GenBank/DDBJ whole genome shotgun (WGS) entry which is preliminary data.</text>
</comment>
<evidence type="ECO:0000313" key="1">
    <source>
        <dbReference type="EMBL" id="KAJ6311462.1"/>
    </source>
</evidence>
<organism evidence="1 2">
    <name type="scientific">Salix suchowensis</name>
    <dbReference type="NCBI Taxonomy" id="1278906"/>
    <lineage>
        <taxon>Eukaryota</taxon>
        <taxon>Viridiplantae</taxon>
        <taxon>Streptophyta</taxon>
        <taxon>Embryophyta</taxon>
        <taxon>Tracheophyta</taxon>
        <taxon>Spermatophyta</taxon>
        <taxon>Magnoliopsida</taxon>
        <taxon>eudicotyledons</taxon>
        <taxon>Gunneridae</taxon>
        <taxon>Pentapetalae</taxon>
        <taxon>rosids</taxon>
        <taxon>fabids</taxon>
        <taxon>Malpighiales</taxon>
        <taxon>Salicaceae</taxon>
        <taxon>Saliceae</taxon>
        <taxon>Salix</taxon>
    </lineage>
</organism>
<keyword evidence="2" id="KW-1185">Reference proteome</keyword>
<accession>A0ABQ8ZTE3</accession>
<sequence>MGELLQFYFSVQMTDWMGLSKRKCNLMFMACHTPLCHIQTRSPPHNLIHYHSLNQGHIHLLPPPDPEP</sequence>
<dbReference type="Proteomes" id="UP001141253">
    <property type="component" value="Chromosome 10"/>
</dbReference>
<gene>
    <name evidence="1" type="ORF">OIU77_013257</name>
</gene>
<proteinExistence type="predicted"/>
<reference evidence="1" key="2">
    <citation type="journal article" date="2023" name="Int. J. Mol. Sci.">
        <title>De Novo Assembly and Annotation of 11 Diverse Shrub Willow (Salix) Genomes Reveals Novel Gene Organization in Sex-Linked Regions.</title>
        <authorList>
            <person name="Hyden B."/>
            <person name="Feng K."/>
            <person name="Yates T.B."/>
            <person name="Jawdy S."/>
            <person name="Cereghino C."/>
            <person name="Smart L.B."/>
            <person name="Muchero W."/>
        </authorList>
    </citation>
    <scope>NUCLEOTIDE SEQUENCE</scope>
    <source>
        <tissue evidence="1">Shoot tip</tissue>
    </source>
</reference>
<dbReference type="EMBL" id="JAPFFI010000024">
    <property type="protein sequence ID" value="KAJ6311462.1"/>
    <property type="molecule type" value="Genomic_DNA"/>
</dbReference>